<comment type="caution">
    <text evidence="2">The sequence shown here is derived from an EMBL/GenBank/DDBJ whole genome shotgun (WGS) entry which is preliminary data.</text>
</comment>
<dbReference type="Proteomes" id="UP001215280">
    <property type="component" value="Unassembled WGS sequence"/>
</dbReference>
<gene>
    <name evidence="2" type="ORF">DFH07DRAFT_764758</name>
</gene>
<evidence type="ECO:0000313" key="3">
    <source>
        <dbReference type="Proteomes" id="UP001215280"/>
    </source>
</evidence>
<dbReference type="InterPro" id="IPR041457">
    <property type="entry name" value="CxC2_KDZ-assoc"/>
</dbReference>
<evidence type="ECO:0000313" key="2">
    <source>
        <dbReference type="EMBL" id="KAJ7781731.1"/>
    </source>
</evidence>
<organism evidence="2 3">
    <name type="scientific">Mycena maculata</name>
    <dbReference type="NCBI Taxonomy" id="230809"/>
    <lineage>
        <taxon>Eukaryota</taxon>
        <taxon>Fungi</taxon>
        <taxon>Dikarya</taxon>
        <taxon>Basidiomycota</taxon>
        <taxon>Agaricomycotina</taxon>
        <taxon>Agaricomycetes</taxon>
        <taxon>Agaricomycetidae</taxon>
        <taxon>Agaricales</taxon>
        <taxon>Marasmiineae</taxon>
        <taxon>Mycenaceae</taxon>
        <taxon>Mycena</taxon>
    </lineage>
</organism>
<reference evidence="2" key="1">
    <citation type="submission" date="2023-03" db="EMBL/GenBank/DDBJ databases">
        <title>Massive genome expansion in bonnet fungi (Mycena s.s.) driven by repeated elements and novel gene families across ecological guilds.</title>
        <authorList>
            <consortium name="Lawrence Berkeley National Laboratory"/>
            <person name="Harder C.B."/>
            <person name="Miyauchi S."/>
            <person name="Viragh M."/>
            <person name="Kuo A."/>
            <person name="Thoen E."/>
            <person name="Andreopoulos B."/>
            <person name="Lu D."/>
            <person name="Skrede I."/>
            <person name="Drula E."/>
            <person name="Henrissat B."/>
            <person name="Morin E."/>
            <person name="Kohler A."/>
            <person name="Barry K."/>
            <person name="LaButti K."/>
            <person name="Morin E."/>
            <person name="Salamov A."/>
            <person name="Lipzen A."/>
            <person name="Mereny Z."/>
            <person name="Hegedus B."/>
            <person name="Baldrian P."/>
            <person name="Stursova M."/>
            <person name="Weitz H."/>
            <person name="Taylor A."/>
            <person name="Grigoriev I.V."/>
            <person name="Nagy L.G."/>
            <person name="Martin F."/>
            <person name="Kauserud H."/>
        </authorList>
    </citation>
    <scope>NUCLEOTIDE SEQUENCE</scope>
    <source>
        <strain evidence="2">CBHHK188m</strain>
    </source>
</reference>
<dbReference type="EMBL" id="JARJLG010000004">
    <property type="protein sequence ID" value="KAJ7781731.1"/>
    <property type="molecule type" value="Genomic_DNA"/>
</dbReference>
<keyword evidence="3" id="KW-1185">Reference proteome</keyword>
<dbReference type="Pfam" id="PF18803">
    <property type="entry name" value="CxC2"/>
    <property type="match status" value="1"/>
</dbReference>
<protein>
    <recommendedName>
        <fullName evidence="1">CxC2-like cysteine cluster KDZ transposase-associated domain-containing protein</fullName>
    </recommendedName>
</protein>
<feature type="domain" description="CxC2-like cysteine cluster KDZ transposase-associated" evidence="1">
    <location>
        <begin position="183"/>
        <end position="252"/>
    </location>
</feature>
<name>A0AAD7KAF6_9AGAR</name>
<dbReference type="AlphaFoldDB" id="A0AAD7KAF6"/>
<sequence>MSTSVDGEDSQCVTGDRGFLILDDASRQLEQLHNQSYKKRHIPVDDEEYRHREEENTISGLPAEPGEFTKKRKTYSSLDDPMSEFPEVQQLFSDEILCRACLGNWMTKQSCACCNKAVGDLAETPTPFFRCEEAHYIFWSSFRAEIEQGQQAWTGRYWKNTTLCELGHRGFRCKDSEATVRTLVVVRFCGCSVSNTANNLAQLLRNGWYPGTKTDPDSCSTFEVLEMFRLLNVGGNVNAHDFISVLERKTDVLEASGIRMGRLIELTGSVQGFHVNELPVVLFAMYLAGGVGSRSGWAEGYESGGNNCPLLAVSPPGT</sequence>
<proteinExistence type="predicted"/>
<evidence type="ECO:0000259" key="1">
    <source>
        <dbReference type="Pfam" id="PF18803"/>
    </source>
</evidence>
<accession>A0AAD7KAF6</accession>